<protein>
    <recommendedName>
        <fullName evidence="8">Amine oxidase</fullName>
        <ecNumber evidence="8">1.4.3.-</ecNumber>
    </recommendedName>
</protein>
<comment type="cofactor">
    <cofactor evidence="1">
        <name>Cu cation</name>
        <dbReference type="ChEBI" id="CHEBI:23378"/>
    </cofactor>
</comment>
<keyword evidence="3 8" id="KW-0479">Metal-binding</keyword>
<dbReference type="GO" id="GO:0008131">
    <property type="term" value="F:primary methylamine oxidase activity"/>
    <property type="evidence" value="ECO:0007669"/>
    <property type="project" value="InterPro"/>
</dbReference>
<dbReference type="InterPro" id="IPR015798">
    <property type="entry name" value="Cu_amine_oxidase_C"/>
</dbReference>
<dbReference type="SUPFAM" id="SSF49998">
    <property type="entry name" value="Amine oxidase catalytic domain"/>
    <property type="match status" value="1"/>
</dbReference>
<evidence type="ECO:0000256" key="8">
    <source>
        <dbReference type="RuleBase" id="RU000672"/>
    </source>
</evidence>
<feature type="domain" description="Copper amine oxidase catalytic" evidence="9">
    <location>
        <begin position="161"/>
        <end position="216"/>
    </location>
</feature>
<dbReference type="InterPro" id="IPR015800">
    <property type="entry name" value="Cu_amine_oxidase_N2"/>
</dbReference>
<organism evidence="11 12">
    <name type="scientific">Parascedosporium putredinis</name>
    <dbReference type="NCBI Taxonomy" id="1442378"/>
    <lineage>
        <taxon>Eukaryota</taxon>
        <taxon>Fungi</taxon>
        <taxon>Dikarya</taxon>
        <taxon>Ascomycota</taxon>
        <taxon>Pezizomycotina</taxon>
        <taxon>Sordariomycetes</taxon>
        <taxon>Hypocreomycetidae</taxon>
        <taxon>Microascales</taxon>
        <taxon>Microascaceae</taxon>
        <taxon>Parascedosporium</taxon>
    </lineage>
</organism>
<evidence type="ECO:0000256" key="3">
    <source>
        <dbReference type="ARBA" id="ARBA00022723"/>
    </source>
</evidence>
<accession>A0A9P1GY57</accession>
<dbReference type="GO" id="GO:0048038">
    <property type="term" value="F:quinone binding"/>
    <property type="evidence" value="ECO:0007669"/>
    <property type="project" value="InterPro"/>
</dbReference>
<evidence type="ECO:0000259" key="9">
    <source>
        <dbReference type="Pfam" id="PF01179"/>
    </source>
</evidence>
<evidence type="ECO:0000313" key="12">
    <source>
        <dbReference type="Proteomes" id="UP000838763"/>
    </source>
</evidence>
<dbReference type="GO" id="GO:0005507">
    <property type="term" value="F:copper ion binding"/>
    <property type="evidence" value="ECO:0007669"/>
    <property type="project" value="InterPro"/>
</dbReference>
<dbReference type="InterPro" id="IPR016182">
    <property type="entry name" value="Cu_amine_oxidase_N-reg"/>
</dbReference>
<evidence type="ECO:0000256" key="1">
    <source>
        <dbReference type="ARBA" id="ARBA00001935"/>
    </source>
</evidence>
<keyword evidence="4 7" id="KW-0801">TPQ</keyword>
<evidence type="ECO:0000256" key="6">
    <source>
        <dbReference type="ARBA" id="ARBA00023008"/>
    </source>
</evidence>
<dbReference type="Pfam" id="PF02727">
    <property type="entry name" value="Cu_amine_oxidN2"/>
    <property type="match status" value="1"/>
</dbReference>
<keyword evidence="5 8" id="KW-0560">Oxidoreductase</keyword>
<feature type="domain" description="Copper amine oxidase catalytic" evidence="9">
    <location>
        <begin position="218"/>
        <end position="497"/>
    </location>
</feature>
<gene>
    <name evidence="11" type="ORF">PPNO1_LOCUS1814</name>
</gene>
<dbReference type="EC" id="1.4.3.-" evidence="8"/>
<sequence>MTRSIHPFDPLQPREITEAAEIVRQHLPGCDLNFRAITLREPPKHEALVFLEQEKAGVSGASLPPRCASVQLLKSKQEDGPRRILVDLIVNLDKGTVLSEEVQEGKHTFIDPDFMQQVEAVCLADARIQAEIRKLELPEGATVCVEPWSYATDGMEDMAQRITMPEGPSFRVVGNLLQWEKWEMHVGFNYREGLTLHNVRYDGRSLFYRLSLAEMFHREPLKLPNVVCCHEQDDGILWKHTNFRTGNAVVTRSRLLVLQTIITVGNYEYVFAFHFGQDAAMSYEVRATGILSTCPIDVGATVPYGTIIAPGVVAPFHQHLFCLRIDPSLDGHANSLLVEESHPMPLDDPAVHNPLGTGYTTTSTVVEREAGLDLSFATNRTFKIINENVINPTTGTPIGYKIHPHYSQMIMAHPTSFHAKRSEFGAHAVWVTRYSDEERFAAGRYTLQSTGGGGIASAIARRQGEEGDASVDWPVMPAERLTVSLKPANFFAFNPALDVAVSSQEKNQSVLVCDGSGARGGKQCTTI</sequence>
<evidence type="ECO:0000256" key="4">
    <source>
        <dbReference type="ARBA" id="ARBA00022772"/>
    </source>
</evidence>
<name>A0A9P1GY57_9PEZI</name>
<dbReference type="Gene3D" id="3.10.450.40">
    <property type="match status" value="2"/>
</dbReference>
<dbReference type="InterPro" id="IPR049948">
    <property type="entry name" value="Cu_Am_ox_TPQ-bd"/>
</dbReference>
<reference evidence="11" key="1">
    <citation type="submission" date="2022-11" db="EMBL/GenBank/DDBJ databases">
        <authorList>
            <person name="Scott C."/>
            <person name="Bruce N."/>
        </authorList>
    </citation>
    <scope>NUCLEOTIDE SEQUENCE</scope>
</reference>
<dbReference type="InterPro" id="IPR036460">
    <property type="entry name" value="Cu_amine_oxidase_C_sf"/>
</dbReference>
<evidence type="ECO:0000256" key="2">
    <source>
        <dbReference type="ARBA" id="ARBA00007983"/>
    </source>
</evidence>
<dbReference type="GO" id="GO:0009308">
    <property type="term" value="P:amine metabolic process"/>
    <property type="evidence" value="ECO:0007669"/>
    <property type="project" value="UniProtKB-UniRule"/>
</dbReference>
<evidence type="ECO:0000256" key="7">
    <source>
        <dbReference type="PIRSR" id="PIRSR600269-51"/>
    </source>
</evidence>
<keyword evidence="6 8" id="KW-0186">Copper</keyword>
<dbReference type="OrthoDB" id="5379943at2759"/>
<comment type="similarity">
    <text evidence="2 8">Belongs to the copper/topaquinone oxidase family.</text>
</comment>
<comment type="cofactor">
    <cofactor evidence="8">
        <name>Cu cation</name>
        <dbReference type="ChEBI" id="CHEBI:23378"/>
    </cofactor>
    <text evidence="8">Contains 1 topaquinone per subunit.</text>
</comment>
<dbReference type="PANTHER" id="PTHR10638">
    <property type="entry name" value="COPPER AMINE OXIDASE"/>
    <property type="match status" value="1"/>
</dbReference>
<comment type="caution">
    <text evidence="11">The sequence shown here is derived from an EMBL/GenBank/DDBJ whole genome shotgun (WGS) entry which is preliminary data.</text>
</comment>
<evidence type="ECO:0000313" key="11">
    <source>
        <dbReference type="EMBL" id="CAI4212045.1"/>
    </source>
</evidence>
<dbReference type="Proteomes" id="UP000838763">
    <property type="component" value="Unassembled WGS sequence"/>
</dbReference>
<evidence type="ECO:0000259" key="10">
    <source>
        <dbReference type="Pfam" id="PF02727"/>
    </source>
</evidence>
<dbReference type="Gene3D" id="2.70.98.20">
    <property type="entry name" value="Copper amine oxidase, catalytic domain"/>
    <property type="match status" value="2"/>
</dbReference>
<dbReference type="SUPFAM" id="SSF54416">
    <property type="entry name" value="Amine oxidase N-terminal region"/>
    <property type="match status" value="2"/>
</dbReference>
<dbReference type="PANTHER" id="PTHR10638:SF33">
    <property type="entry name" value="AMINE OXIDASE"/>
    <property type="match status" value="1"/>
</dbReference>
<dbReference type="PROSITE" id="PS01164">
    <property type="entry name" value="COPPER_AMINE_OXID_1"/>
    <property type="match status" value="1"/>
</dbReference>
<evidence type="ECO:0000256" key="5">
    <source>
        <dbReference type="ARBA" id="ARBA00023002"/>
    </source>
</evidence>
<dbReference type="Pfam" id="PF01179">
    <property type="entry name" value="Cu_amine_oxid"/>
    <property type="match status" value="2"/>
</dbReference>
<proteinExistence type="inferred from homology"/>
<feature type="domain" description="Copper amine oxidase N2-terminal" evidence="10">
    <location>
        <begin position="6"/>
        <end position="90"/>
    </location>
</feature>
<dbReference type="AlphaFoldDB" id="A0A9P1GY57"/>
<keyword evidence="12" id="KW-1185">Reference proteome</keyword>
<dbReference type="EMBL" id="CALLCH030000003">
    <property type="protein sequence ID" value="CAI4212045.1"/>
    <property type="molecule type" value="Genomic_DNA"/>
</dbReference>
<feature type="modified residue" description="2',4',5'-topaquinone" evidence="7">
    <location>
        <position position="267"/>
    </location>
</feature>
<dbReference type="InterPro" id="IPR000269">
    <property type="entry name" value="Cu_amine_oxidase"/>
</dbReference>
<comment type="PTM">
    <text evidence="7 8">Topaquinone (TPQ) is generated by copper-dependent autoxidation of a specific tyrosyl residue.</text>
</comment>